<sequence length="95" mass="10031">MEQSRNSGVVVDSDGGPDLVGKAVLTALQTVLGASEVPSESRFGVLGGDSVRAVRVLSRLWRELGVEIPVHALSPHTTVADFTDVVREHVEAARA</sequence>
<dbReference type="PROSITE" id="PS50075">
    <property type="entry name" value="CARRIER"/>
    <property type="match status" value="1"/>
</dbReference>
<keyword evidence="5" id="KW-1185">Reference proteome</keyword>
<evidence type="ECO:0000313" key="4">
    <source>
        <dbReference type="EMBL" id="OLZ55339.1"/>
    </source>
</evidence>
<accession>A0A1R0L0K8</accession>
<dbReference type="OrthoDB" id="2085352at2"/>
<proteinExistence type="predicted"/>
<dbReference type="InterPro" id="IPR036736">
    <property type="entry name" value="ACP-like_sf"/>
</dbReference>
<dbReference type="Proteomes" id="UP000187486">
    <property type="component" value="Unassembled WGS sequence"/>
</dbReference>
<evidence type="ECO:0000259" key="3">
    <source>
        <dbReference type="PROSITE" id="PS50075"/>
    </source>
</evidence>
<dbReference type="SMART" id="SM00823">
    <property type="entry name" value="PKS_PP"/>
    <property type="match status" value="1"/>
</dbReference>
<evidence type="ECO:0000256" key="2">
    <source>
        <dbReference type="ARBA" id="ARBA00022553"/>
    </source>
</evidence>
<dbReference type="SUPFAM" id="SSF47336">
    <property type="entry name" value="ACP-like"/>
    <property type="match status" value="1"/>
</dbReference>
<keyword evidence="1" id="KW-0596">Phosphopantetheine</keyword>
<evidence type="ECO:0000313" key="5">
    <source>
        <dbReference type="Proteomes" id="UP000187486"/>
    </source>
</evidence>
<organism evidence="4 5">
    <name type="scientific">Amycolatopsis coloradensis</name>
    <dbReference type="NCBI Taxonomy" id="76021"/>
    <lineage>
        <taxon>Bacteria</taxon>
        <taxon>Bacillati</taxon>
        <taxon>Actinomycetota</taxon>
        <taxon>Actinomycetes</taxon>
        <taxon>Pseudonocardiales</taxon>
        <taxon>Pseudonocardiaceae</taxon>
        <taxon>Amycolatopsis</taxon>
    </lineage>
</organism>
<dbReference type="RefSeq" id="WP_076156010.1">
    <property type="nucleotide sequence ID" value="NZ_JBEZVB010000028.1"/>
</dbReference>
<reference evidence="4 5" key="1">
    <citation type="submission" date="2016-01" db="EMBL/GenBank/DDBJ databases">
        <title>Amycolatopsis coloradensis genome sequencing and assembly.</title>
        <authorList>
            <person name="Mayilraj S."/>
        </authorList>
    </citation>
    <scope>NUCLEOTIDE SEQUENCE [LARGE SCALE GENOMIC DNA]</scope>
    <source>
        <strain evidence="4 5">DSM 44225</strain>
    </source>
</reference>
<comment type="caution">
    <text evidence="4">The sequence shown here is derived from an EMBL/GenBank/DDBJ whole genome shotgun (WGS) entry which is preliminary data.</text>
</comment>
<gene>
    <name evidence="4" type="ORF">BS329_04885</name>
</gene>
<dbReference type="InterPro" id="IPR020806">
    <property type="entry name" value="PKS_PP-bd"/>
</dbReference>
<dbReference type="AlphaFoldDB" id="A0A1R0L0K8"/>
<dbReference type="EMBL" id="MQUQ01000003">
    <property type="protein sequence ID" value="OLZ55339.1"/>
    <property type="molecule type" value="Genomic_DNA"/>
</dbReference>
<dbReference type="STRING" id="76021.BS329_04885"/>
<keyword evidence="2" id="KW-0597">Phosphoprotein</keyword>
<dbReference type="InterPro" id="IPR009081">
    <property type="entry name" value="PP-bd_ACP"/>
</dbReference>
<dbReference type="Gene3D" id="1.10.1200.10">
    <property type="entry name" value="ACP-like"/>
    <property type="match status" value="1"/>
</dbReference>
<protein>
    <recommendedName>
        <fullName evidence="3">Carrier domain-containing protein</fullName>
    </recommendedName>
</protein>
<dbReference type="Pfam" id="PF00550">
    <property type="entry name" value="PP-binding"/>
    <property type="match status" value="1"/>
</dbReference>
<evidence type="ECO:0000256" key="1">
    <source>
        <dbReference type="ARBA" id="ARBA00022450"/>
    </source>
</evidence>
<feature type="domain" description="Carrier" evidence="3">
    <location>
        <begin position="15"/>
        <end position="90"/>
    </location>
</feature>
<name>A0A1R0L0K8_9PSEU</name>
<dbReference type="GO" id="GO:0031177">
    <property type="term" value="F:phosphopantetheine binding"/>
    <property type="evidence" value="ECO:0007669"/>
    <property type="project" value="InterPro"/>
</dbReference>